<proteinExistence type="predicted"/>
<name>A0ABP0QQ91_9DINO</name>
<dbReference type="EMBL" id="CAXAMN010024848">
    <property type="protein sequence ID" value="CAK9090435.1"/>
    <property type="molecule type" value="Genomic_DNA"/>
</dbReference>
<keyword evidence="1" id="KW-1133">Transmembrane helix</keyword>
<reference evidence="2 3" key="1">
    <citation type="submission" date="2024-02" db="EMBL/GenBank/DDBJ databases">
        <authorList>
            <person name="Chen Y."/>
            <person name="Shah S."/>
            <person name="Dougan E. K."/>
            <person name="Thang M."/>
            <person name="Chan C."/>
        </authorList>
    </citation>
    <scope>NUCLEOTIDE SEQUENCE [LARGE SCALE GENOMIC DNA]</scope>
</reference>
<keyword evidence="3" id="KW-1185">Reference proteome</keyword>
<keyword evidence="1" id="KW-0812">Transmembrane</keyword>
<comment type="caution">
    <text evidence="2">The sequence shown here is derived from an EMBL/GenBank/DDBJ whole genome shotgun (WGS) entry which is preliminary data.</text>
</comment>
<evidence type="ECO:0000313" key="2">
    <source>
        <dbReference type="EMBL" id="CAK9090435.1"/>
    </source>
</evidence>
<dbReference type="Proteomes" id="UP001642484">
    <property type="component" value="Unassembled WGS sequence"/>
</dbReference>
<protein>
    <submittedName>
        <fullName evidence="2">Uncharacterized protein</fullName>
    </submittedName>
</protein>
<accession>A0ABP0QQ91</accession>
<evidence type="ECO:0000256" key="1">
    <source>
        <dbReference type="SAM" id="Phobius"/>
    </source>
</evidence>
<evidence type="ECO:0000313" key="3">
    <source>
        <dbReference type="Proteomes" id="UP001642484"/>
    </source>
</evidence>
<feature type="transmembrane region" description="Helical" evidence="1">
    <location>
        <begin position="106"/>
        <end position="125"/>
    </location>
</feature>
<keyword evidence="1" id="KW-0472">Membrane</keyword>
<feature type="non-terminal residue" evidence="2">
    <location>
        <position position="1"/>
    </location>
</feature>
<gene>
    <name evidence="2" type="ORF">CCMP2556_LOCUS43459</name>
</gene>
<sequence>LSLCSFGSDELTRLITRLASDAMQKRHRFLAVCVLAAFGQVSKTYLGSFRRTSLGVETLRETSRTRPSSVPRRQAAFDSVAEMASDAVENAAASDLLAILGGSLSWIYVFLLGGLTLVAGLGQIFQMEQEDEFPGVRFGLGDRVAAEALKRREELEEGVEIVEDEAGDDFRQEVVDAEARGWKPQSERFMMHQQ</sequence>
<organism evidence="2 3">
    <name type="scientific">Durusdinium trenchii</name>
    <dbReference type="NCBI Taxonomy" id="1381693"/>
    <lineage>
        <taxon>Eukaryota</taxon>
        <taxon>Sar</taxon>
        <taxon>Alveolata</taxon>
        <taxon>Dinophyceae</taxon>
        <taxon>Suessiales</taxon>
        <taxon>Symbiodiniaceae</taxon>
        <taxon>Durusdinium</taxon>
    </lineage>
</organism>
<feature type="non-terminal residue" evidence="2">
    <location>
        <position position="194"/>
    </location>
</feature>